<gene>
    <name evidence="3" type="ORF">BST47_01440</name>
</gene>
<dbReference type="SMART" id="SM00829">
    <property type="entry name" value="PKS_ER"/>
    <property type="match status" value="1"/>
</dbReference>
<dbReference type="PANTHER" id="PTHR43205">
    <property type="entry name" value="PROSTAGLANDIN REDUCTASE"/>
    <property type="match status" value="1"/>
</dbReference>
<proteinExistence type="predicted"/>
<keyword evidence="1" id="KW-0560">Oxidoreductase</keyword>
<reference evidence="3 4" key="1">
    <citation type="submission" date="2017-02" db="EMBL/GenBank/DDBJ databases">
        <title>The new phylogeny of genus Mycobacterium.</title>
        <authorList>
            <person name="Tortoli E."/>
            <person name="Trovato A."/>
            <person name="Cirillo D.M."/>
        </authorList>
    </citation>
    <scope>NUCLEOTIDE SEQUENCE [LARGE SCALE GENOMIC DNA]</scope>
    <source>
        <strain evidence="3 4">DSM 44338</strain>
    </source>
</reference>
<feature type="domain" description="Enoyl reductase (ER)" evidence="2">
    <location>
        <begin position="16"/>
        <end position="333"/>
    </location>
</feature>
<protein>
    <submittedName>
        <fullName evidence="3">NADP-dependent oxidoreductase</fullName>
    </submittedName>
</protein>
<dbReference type="PANTHER" id="PTHR43205:SF7">
    <property type="entry name" value="PROSTAGLANDIN REDUCTASE 1"/>
    <property type="match status" value="1"/>
</dbReference>
<dbReference type="Pfam" id="PF00107">
    <property type="entry name" value="ADH_zinc_N"/>
    <property type="match status" value="1"/>
</dbReference>
<dbReference type="FunFam" id="3.40.50.720:FF:000121">
    <property type="entry name" value="Prostaglandin reductase 2"/>
    <property type="match status" value="1"/>
</dbReference>
<dbReference type="OrthoDB" id="9805663at2"/>
<dbReference type="CDD" id="cd05288">
    <property type="entry name" value="PGDH"/>
    <property type="match status" value="1"/>
</dbReference>
<evidence type="ECO:0000313" key="4">
    <source>
        <dbReference type="Proteomes" id="UP000192411"/>
    </source>
</evidence>
<sequence length="335" mass="35294">MSETNRRLVLAARPSGLVDESTVRMEPEPAPEPADGEALVKVRYLSIDPTIRTWMDDVPSYLPPIQIGEVIRSGGVGEVIESRADAYRPGQLLFGMTGWQDYVIADAGEKAMTVLPDGVPPGIAIGILGVTGMTAYFGVTDVGQIKEGDVVVVSGAAGATGSAAGQIAKIKGAKKVVGIAGGPEKCAHIVDELGFDEAIDYKSENVAARLHDACPDGVDLYFDNVGGSILNDCLANLALRGRVVLCGAISTYNDDGPPVGPSNYLTLLVRRGRMEGFIILDYLDRFPEAQLEMAGWIAEGKIKSSEHVVEGLEKAPDALNLLFSGGNTGKVIVAL</sequence>
<organism evidence="3 4">
    <name type="scientific">Mycolicibacterium tusciae</name>
    <dbReference type="NCBI Taxonomy" id="75922"/>
    <lineage>
        <taxon>Bacteria</taxon>
        <taxon>Bacillati</taxon>
        <taxon>Actinomycetota</taxon>
        <taxon>Actinomycetes</taxon>
        <taxon>Mycobacteriales</taxon>
        <taxon>Mycobacteriaceae</taxon>
        <taxon>Mycolicibacterium</taxon>
    </lineage>
</organism>
<dbReference type="Pfam" id="PF16884">
    <property type="entry name" value="ADH_N_2"/>
    <property type="match status" value="1"/>
</dbReference>
<dbReference type="AlphaFoldDB" id="A0A1X0K0C9"/>
<dbReference type="Proteomes" id="UP000192411">
    <property type="component" value="Unassembled WGS sequence"/>
</dbReference>
<dbReference type="InterPro" id="IPR041694">
    <property type="entry name" value="ADH_N_2"/>
</dbReference>
<dbReference type="STRING" id="75922.BST47_01440"/>
<name>A0A1X0K0C9_9MYCO</name>
<dbReference type="Gene3D" id="3.90.180.10">
    <property type="entry name" value="Medium-chain alcohol dehydrogenases, catalytic domain"/>
    <property type="match status" value="1"/>
</dbReference>
<dbReference type="SUPFAM" id="SSF51735">
    <property type="entry name" value="NAD(P)-binding Rossmann-fold domains"/>
    <property type="match status" value="1"/>
</dbReference>
<evidence type="ECO:0000256" key="1">
    <source>
        <dbReference type="ARBA" id="ARBA00023002"/>
    </source>
</evidence>
<evidence type="ECO:0000313" key="3">
    <source>
        <dbReference type="EMBL" id="ORB68604.1"/>
    </source>
</evidence>
<dbReference type="InterPro" id="IPR036291">
    <property type="entry name" value="NAD(P)-bd_dom_sf"/>
</dbReference>
<dbReference type="EMBL" id="MVIM01000001">
    <property type="protein sequence ID" value="ORB68604.1"/>
    <property type="molecule type" value="Genomic_DNA"/>
</dbReference>
<dbReference type="SUPFAM" id="SSF50129">
    <property type="entry name" value="GroES-like"/>
    <property type="match status" value="1"/>
</dbReference>
<comment type="caution">
    <text evidence="3">The sequence shown here is derived from an EMBL/GenBank/DDBJ whole genome shotgun (WGS) entry which is preliminary data.</text>
</comment>
<dbReference type="InterPro" id="IPR013149">
    <property type="entry name" value="ADH-like_C"/>
</dbReference>
<evidence type="ECO:0000259" key="2">
    <source>
        <dbReference type="SMART" id="SM00829"/>
    </source>
</evidence>
<accession>A0A1X0K0C9</accession>
<keyword evidence="4" id="KW-1185">Reference proteome</keyword>
<dbReference type="InterPro" id="IPR045010">
    <property type="entry name" value="MDR_fam"/>
</dbReference>
<dbReference type="RefSeq" id="WP_083123413.1">
    <property type="nucleotide sequence ID" value="NZ_MVIM01000001.1"/>
</dbReference>
<dbReference type="GO" id="GO:0016628">
    <property type="term" value="F:oxidoreductase activity, acting on the CH-CH group of donors, NAD or NADP as acceptor"/>
    <property type="evidence" value="ECO:0007669"/>
    <property type="project" value="InterPro"/>
</dbReference>
<dbReference type="Gene3D" id="3.40.50.720">
    <property type="entry name" value="NAD(P)-binding Rossmann-like Domain"/>
    <property type="match status" value="1"/>
</dbReference>
<dbReference type="InterPro" id="IPR020843">
    <property type="entry name" value="ER"/>
</dbReference>
<dbReference type="InterPro" id="IPR011032">
    <property type="entry name" value="GroES-like_sf"/>
</dbReference>